<evidence type="ECO:0000313" key="6">
    <source>
        <dbReference type="Proteomes" id="UP000198802"/>
    </source>
</evidence>
<feature type="compositionally biased region" description="Low complexity" evidence="3">
    <location>
        <begin position="392"/>
        <end position="423"/>
    </location>
</feature>
<keyword evidence="1 2" id="KW-0443">Lipid metabolism</keyword>
<evidence type="ECO:0000256" key="3">
    <source>
        <dbReference type="SAM" id="MobiDB-lite"/>
    </source>
</evidence>
<dbReference type="GO" id="GO:0016042">
    <property type="term" value="P:lipid catabolic process"/>
    <property type="evidence" value="ECO:0007669"/>
    <property type="project" value="UniProtKB-UniRule"/>
</dbReference>
<dbReference type="PANTHER" id="PTHR46394:SF1">
    <property type="entry name" value="PNPLA DOMAIN-CONTAINING PROTEIN"/>
    <property type="match status" value="1"/>
</dbReference>
<dbReference type="PROSITE" id="PS51635">
    <property type="entry name" value="PNPLA"/>
    <property type="match status" value="1"/>
</dbReference>
<feature type="active site" description="Proton acceptor" evidence="2">
    <location>
        <position position="212"/>
    </location>
</feature>
<feature type="short sequence motif" description="GXGXXG" evidence="2">
    <location>
        <begin position="23"/>
        <end position="28"/>
    </location>
</feature>
<dbReference type="SUPFAM" id="SSF52151">
    <property type="entry name" value="FabD/lysophospholipase-like"/>
    <property type="match status" value="1"/>
</dbReference>
<feature type="compositionally biased region" description="Low complexity" evidence="3">
    <location>
        <begin position="366"/>
        <end position="384"/>
    </location>
</feature>
<dbReference type="PANTHER" id="PTHR46394">
    <property type="entry name" value="ANNEXIN"/>
    <property type="match status" value="1"/>
</dbReference>
<accession>A0A0S4QPF0</accession>
<dbReference type="Proteomes" id="UP000198802">
    <property type="component" value="Unassembled WGS sequence"/>
</dbReference>
<evidence type="ECO:0000256" key="1">
    <source>
        <dbReference type="ARBA" id="ARBA00023098"/>
    </source>
</evidence>
<dbReference type="InterPro" id="IPR002641">
    <property type="entry name" value="PNPLA_dom"/>
</dbReference>
<dbReference type="GO" id="GO:0016787">
    <property type="term" value="F:hydrolase activity"/>
    <property type="evidence" value="ECO:0007669"/>
    <property type="project" value="UniProtKB-UniRule"/>
</dbReference>
<feature type="short sequence motif" description="DGA/G" evidence="2">
    <location>
        <begin position="212"/>
        <end position="214"/>
    </location>
</feature>
<evidence type="ECO:0000313" key="5">
    <source>
        <dbReference type="EMBL" id="CUU56975.1"/>
    </source>
</evidence>
<dbReference type="EMBL" id="FAOZ01000009">
    <property type="protein sequence ID" value="CUU56975.1"/>
    <property type="molecule type" value="Genomic_DNA"/>
</dbReference>
<feature type="short sequence motif" description="GXSXG" evidence="2">
    <location>
        <begin position="50"/>
        <end position="54"/>
    </location>
</feature>
<proteinExistence type="predicted"/>
<dbReference type="RefSeq" id="WP_091277880.1">
    <property type="nucleotide sequence ID" value="NZ_FAOZ01000009.1"/>
</dbReference>
<organism evidence="5 6">
    <name type="scientific">Parafrankia irregularis</name>
    <dbReference type="NCBI Taxonomy" id="795642"/>
    <lineage>
        <taxon>Bacteria</taxon>
        <taxon>Bacillati</taxon>
        <taxon>Actinomycetota</taxon>
        <taxon>Actinomycetes</taxon>
        <taxon>Frankiales</taxon>
        <taxon>Frankiaceae</taxon>
        <taxon>Parafrankia</taxon>
    </lineage>
</organism>
<evidence type="ECO:0000256" key="2">
    <source>
        <dbReference type="PROSITE-ProRule" id="PRU01161"/>
    </source>
</evidence>
<feature type="active site" description="Nucleophile" evidence="2">
    <location>
        <position position="52"/>
    </location>
</feature>
<keyword evidence="2" id="KW-0378">Hydrolase</keyword>
<name>A0A0S4QPF0_9ACTN</name>
<feature type="domain" description="PNPLA" evidence="4">
    <location>
        <begin position="19"/>
        <end position="225"/>
    </location>
</feature>
<dbReference type="Gene3D" id="3.40.1090.10">
    <property type="entry name" value="Cytosolic phospholipase A2 catalytic domain"/>
    <property type="match status" value="2"/>
</dbReference>
<keyword evidence="6" id="KW-1185">Reference proteome</keyword>
<protein>
    <submittedName>
        <fullName evidence="5">NTE family protein</fullName>
    </submittedName>
</protein>
<dbReference type="InterPro" id="IPR016035">
    <property type="entry name" value="Acyl_Trfase/lysoPLipase"/>
</dbReference>
<keyword evidence="2" id="KW-0442">Lipid degradation</keyword>
<dbReference type="AlphaFoldDB" id="A0A0S4QPF0"/>
<sequence length="423" mass="43922">MPSASRSSSPSQAALRADLVLEGGGVKGLATAGAVMHLLEAGYTFERAAGTSVGAVGAALVAAGADSAGLRSAIDRLDLARVPDRMPPWLPGISESLGLATRSGAYQGDYLHGWMYQELDRLGVTTFGQLRRRDSGADPNLPAEHRYRLVVMATDVTHGRLLRLPWDYPRLGLDPDTQLVADAVRMSASIPFYFEPCTLHNPLEGITSTIVDGGLLSNFPIDIFDRTDGQPARWPTIGVSLFPDLPGGLGDLSPLLRILPTPAPLDLLKAVVATALVGHDQTHMDRFGVRYRTMEIDTSGVGITDFGLSAAGRQMLLHRGQAAAAAFLLDPALRGQEATAAADAATSAAATASLTAKESTAAKAAAAAKAPRSATSAHTTTSATGAKPAAQTRRAGGKRAPAGPGTTGTRSTRSTGGTKKSQE</sequence>
<evidence type="ECO:0000259" key="4">
    <source>
        <dbReference type="PROSITE" id="PS51635"/>
    </source>
</evidence>
<dbReference type="InterPro" id="IPR052580">
    <property type="entry name" value="Lipid_Hydrolase"/>
</dbReference>
<gene>
    <name evidence="5" type="ORF">Ga0074812_109195</name>
</gene>
<feature type="region of interest" description="Disordered" evidence="3">
    <location>
        <begin position="366"/>
        <end position="423"/>
    </location>
</feature>
<reference evidence="6" key="1">
    <citation type="submission" date="2015-11" db="EMBL/GenBank/DDBJ databases">
        <authorList>
            <person name="Varghese N."/>
        </authorList>
    </citation>
    <scope>NUCLEOTIDE SEQUENCE [LARGE SCALE GENOMIC DNA]</scope>
    <source>
        <strain evidence="6">DSM 45899</strain>
    </source>
</reference>
<dbReference type="Pfam" id="PF01734">
    <property type="entry name" value="Patatin"/>
    <property type="match status" value="1"/>
</dbReference>